<comment type="caution">
    <text evidence="2">The sequence shown here is derived from an EMBL/GenBank/DDBJ whole genome shotgun (WGS) entry which is preliminary data.</text>
</comment>
<evidence type="ECO:0000256" key="1">
    <source>
        <dbReference type="SAM" id="SignalP"/>
    </source>
</evidence>
<dbReference type="EMBL" id="BMAT01011870">
    <property type="protein sequence ID" value="GFR81137.1"/>
    <property type="molecule type" value="Genomic_DNA"/>
</dbReference>
<sequence length="396" mass="42996">MVQQTAGEAIRHGFMLVVTICIVCWSSSQAAVLPGVRCYPRCGLNALCNPDGSCSCPSNLPLGDPGLVCYNNFRSACFAFGDPKITGFNNEKSRIMFPYAVLSIADTVLSIADVVLSIADAVLSIADAVLSIADTVMSIADTVLSIADVVLTIADAVLSIADAVLTIADTVHLEAGTVNYYKNGGSLQTLTTRDCETVQVDSRPVSICHAESKGIWRVAAPDCGDTEVVFRPWNVERENQVEVVGFGILTQQDSDFSDLESGYPFSMCHVPPPYGSSNWYHDFYQMMDLQTRYGSFLYSFLLHPPYELQPDPLCQDLTTIFTDCPRHLHVKSVNVCSPILIKYGMCAKRNAESPLVAFINCMKGVCSVGSEHGLCQVAHRMISGQACPDTPELECD</sequence>
<name>A0AAV4G6R4_9GAST</name>
<feature type="signal peptide" evidence="1">
    <location>
        <begin position="1"/>
        <end position="30"/>
    </location>
</feature>
<protein>
    <submittedName>
        <fullName evidence="2">YadA-like C-terminal domain protein 2</fullName>
    </submittedName>
</protein>
<feature type="chain" id="PRO_5044022503" evidence="1">
    <location>
        <begin position="31"/>
        <end position="396"/>
    </location>
</feature>
<keyword evidence="3" id="KW-1185">Reference proteome</keyword>
<organism evidence="2 3">
    <name type="scientific">Elysia marginata</name>
    <dbReference type="NCBI Taxonomy" id="1093978"/>
    <lineage>
        <taxon>Eukaryota</taxon>
        <taxon>Metazoa</taxon>
        <taxon>Spiralia</taxon>
        <taxon>Lophotrochozoa</taxon>
        <taxon>Mollusca</taxon>
        <taxon>Gastropoda</taxon>
        <taxon>Heterobranchia</taxon>
        <taxon>Euthyneura</taxon>
        <taxon>Panpulmonata</taxon>
        <taxon>Sacoglossa</taxon>
        <taxon>Placobranchoidea</taxon>
        <taxon>Plakobranchidae</taxon>
        <taxon>Elysia</taxon>
    </lineage>
</organism>
<dbReference type="Proteomes" id="UP000762676">
    <property type="component" value="Unassembled WGS sequence"/>
</dbReference>
<evidence type="ECO:0000313" key="3">
    <source>
        <dbReference type="Proteomes" id="UP000762676"/>
    </source>
</evidence>
<proteinExistence type="predicted"/>
<gene>
    <name evidence="2" type="ORF">ElyMa_005917200</name>
</gene>
<evidence type="ECO:0000313" key="2">
    <source>
        <dbReference type="EMBL" id="GFR81137.1"/>
    </source>
</evidence>
<accession>A0AAV4G6R4</accession>
<dbReference type="AlphaFoldDB" id="A0AAV4G6R4"/>
<keyword evidence="1" id="KW-0732">Signal</keyword>
<reference evidence="2 3" key="1">
    <citation type="journal article" date="2021" name="Elife">
        <title>Chloroplast acquisition without the gene transfer in kleptoplastic sea slugs, Plakobranchus ocellatus.</title>
        <authorList>
            <person name="Maeda T."/>
            <person name="Takahashi S."/>
            <person name="Yoshida T."/>
            <person name="Shimamura S."/>
            <person name="Takaki Y."/>
            <person name="Nagai Y."/>
            <person name="Toyoda A."/>
            <person name="Suzuki Y."/>
            <person name="Arimoto A."/>
            <person name="Ishii H."/>
            <person name="Satoh N."/>
            <person name="Nishiyama T."/>
            <person name="Hasebe M."/>
            <person name="Maruyama T."/>
            <person name="Minagawa J."/>
            <person name="Obokata J."/>
            <person name="Shigenobu S."/>
        </authorList>
    </citation>
    <scope>NUCLEOTIDE SEQUENCE [LARGE SCALE GENOMIC DNA]</scope>
</reference>